<dbReference type="InterPro" id="IPR013083">
    <property type="entry name" value="Znf_RING/FYVE/PHD"/>
</dbReference>
<keyword evidence="10" id="KW-1185">Reference proteome</keyword>
<dbReference type="PROSITE" id="PS50179">
    <property type="entry name" value="VHS"/>
    <property type="match status" value="1"/>
</dbReference>
<feature type="compositionally biased region" description="Low complexity" evidence="8">
    <location>
        <begin position="665"/>
        <end position="715"/>
    </location>
</feature>
<evidence type="ECO:0000256" key="2">
    <source>
        <dbReference type="ARBA" id="ARBA00008597"/>
    </source>
</evidence>
<dbReference type="InterPro" id="IPR002014">
    <property type="entry name" value="VHS_dom"/>
</dbReference>
<dbReference type="SUPFAM" id="SSF57903">
    <property type="entry name" value="FYVE/PHD zinc finger"/>
    <property type="match status" value="1"/>
</dbReference>
<reference evidence="9" key="3">
    <citation type="submission" date="2024-01" db="EMBL/GenBank/DDBJ databases">
        <authorList>
            <person name="Coelho M.A."/>
            <person name="David-Palma M."/>
            <person name="Shea T."/>
            <person name="Sun S."/>
            <person name="Cuomo C.A."/>
            <person name="Heitman J."/>
        </authorList>
    </citation>
    <scope>NUCLEOTIDE SEQUENCE</scope>
    <source>
        <strain evidence="9">CBS 7841</strain>
    </source>
</reference>
<evidence type="ECO:0000256" key="5">
    <source>
        <dbReference type="ARBA" id="ARBA00022753"/>
    </source>
</evidence>
<dbReference type="GO" id="GO:0032456">
    <property type="term" value="P:endocytic recycling"/>
    <property type="evidence" value="ECO:0007669"/>
    <property type="project" value="TreeGrafter"/>
</dbReference>
<dbReference type="PANTHER" id="PTHR46275:SF1">
    <property type="entry name" value="HEPATOCYTE GROWTH FACTOR-REGULATED TYROSINE KINASE SUBSTRATE"/>
    <property type="match status" value="1"/>
</dbReference>
<evidence type="ECO:0000256" key="6">
    <source>
        <dbReference type="ARBA" id="ARBA00022771"/>
    </source>
</evidence>
<dbReference type="VEuPathDB" id="FungiDB:L203_02500"/>
<dbReference type="InterPro" id="IPR000306">
    <property type="entry name" value="Znf_FYVE"/>
</dbReference>
<comment type="subcellular location">
    <subcellularLocation>
        <location evidence="1">Endosome membrane</location>
        <topology evidence="1">Peripheral membrane protein</topology>
        <orientation evidence="1">Cytoplasmic side</orientation>
    </subcellularLocation>
</comment>
<dbReference type="RefSeq" id="XP_066066584.1">
    <property type="nucleotide sequence ID" value="XM_066210487.1"/>
</dbReference>
<reference evidence="9" key="2">
    <citation type="journal article" date="2022" name="Elife">
        <title>Obligate sexual reproduction of a homothallic fungus closely related to the Cryptococcus pathogenic species complex.</title>
        <authorList>
            <person name="Passer A.R."/>
            <person name="Clancey S.A."/>
            <person name="Shea T."/>
            <person name="David-Palma M."/>
            <person name="Averette A.F."/>
            <person name="Boekhout T."/>
            <person name="Porcel B.M."/>
            <person name="Nowrousian M."/>
            <person name="Cuomo C.A."/>
            <person name="Sun S."/>
            <person name="Heitman J."/>
            <person name="Coelho M.A."/>
        </authorList>
    </citation>
    <scope>NUCLEOTIDE SEQUENCE</scope>
    <source>
        <strain evidence="9">CBS 7841</strain>
    </source>
</reference>
<feature type="compositionally biased region" description="Polar residues" evidence="8">
    <location>
        <begin position="592"/>
        <end position="601"/>
    </location>
</feature>
<evidence type="ECO:0000256" key="7">
    <source>
        <dbReference type="ARBA" id="ARBA00022833"/>
    </source>
</evidence>
<dbReference type="KEGG" id="cdep:91085250"/>
<dbReference type="OrthoDB" id="957735at2759"/>
<dbReference type="PROSITE" id="PS50178">
    <property type="entry name" value="ZF_FYVE"/>
    <property type="match status" value="1"/>
</dbReference>
<dbReference type="GO" id="GO:0008270">
    <property type="term" value="F:zinc ion binding"/>
    <property type="evidence" value="ECO:0007669"/>
    <property type="project" value="UniProtKB-KW"/>
</dbReference>
<accession>A0A1E3IKP2</accession>
<proteinExistence type="inferred from homology"/>
<dbReference type="SMART" id="SM00288">
    <property type="entry name" value="VHS"/>
    <property type="match status" value="1"/>
</dbReference>
<dbReference type="InterPro" id="IPR008942">
    <property type="entry name" value="ENTH_VHS"/>
</dbReference>
<dbReference type="PANTHER" id="PTHR46275">
    <property type="entry name" value="HEPATOCYTE GROWTH FACTOR-REGULATED TYROSINE KINASE SUBSTRATE"/>
    <property type="match status" value="1"/>
</dbReference>
<dbReference type="GO" id="GO:0010008">
    <property type="term" value="C:endosome membrane"/>
    <property type="evidence" value="ECO:0007669"/>
    <property type="project" value="UniProtKB-SubCell"/>
</dbReference>
<dbReference type="SMART" id="SM00064">
    <property type="entry name" value="FYVE"/>
    <property type="match status" value="1"/>
</dbReference>
<comment type="similarity">
    <text evidence="2">Belongs to the VPS27 family.</text>
</comment>
<keyword evidence="5" id="KW-0967">Endosome</keyword>
<dbReference type="GO" id="GO:0035091">
    <property type="term" value="F:phosphatidylinositol binding"/>
    <property type="evidence" value="ECO:0007669"/>
    <property type="project" value="InterPro"/>
</dbReference>
<dbReference type="Pfam" id="PF01363">
    <property type="entry name" value="FYVE"/>
    <property type="match status" value="1"/>
</dbReference>
<keyword evidence="7" id="KW-0862">Zinc</keyword>
<dbReference type="Gene3D" id="1.20.5.1940">
    <property type="match status" value="1"/>
</dbReference>
<gene>
    <name evidence="9" type="ORF">L203_101036</name>
</gene>
<name>A0A1E3IKP2_9TREE</name>
<reference evidence="9" key="1">
    <citation type="submission" date="2016-06" db="EMBL/GenBank/DDBJ databases">
        <authorList>
            <person name="Cuomo C."/>
            <person name="Litvintseva A."/>
            <person name="Heitman J."/>
            <person name="Chen Y."/>
            <person name="Sun S."/>
            <person name="Springer D."/>
            <person name="Dromer F."/>
            <person name="Young S."/>
            <person name="Zeng Q."/>
            <person name="Chapman S."/>
            <person name="Gujja S."/>
            <person name="Saif S."/>
            <person name="Birren B."/>
        </authorList>
    </citation>
    <scope>NUCLEOTIDE SEQUENCE</scope>
    <source>
        <strain evidence="9">CBS 7841</strain>
    </source>
</reference>
<dbReference type="CDD" id="cd16979">
    <property type="entry name" value="VHS_Vps27"/>
    <property type="match status" value="1"/>
</dbReference>
<dbReference type="InterPro" id="IPR011011">
    <property type="entry name" value="Znf_FYVE_PHD"/>
</dbReference>
<dbReference type="Gene3D" id="6.10.140.100">
    <property type="match status" value="1"/>
</dbReference>
<organism evidence="9 10">
    <name type="scientific">Cryptococcus depauperatus CBS 7841</name>
    <dbReference type="NCBI Taxonomy" id="1295531"/>
    <lineage>
        <taxon>Eukaryota</taxon>
        <taxon>Fungi</taxon>
        <taxon>Dikarya</taxon>
        <taxon>Basidiomycota</taxon>
        <taxon>Agaricomycotina</taxon>
        <taxon>Tremellomycetes</taxon>
        <taxon>Tremellales</taxon>
        <taxon>Cryptococcaceae</taxon>
        <taxon>Cryptococcus</taxon>
    </lineage>
</organism>
<dbReference type="SUPFAM" id="SSF48464">
    <property type="entry name" value="ENTH/VHS domain"/>
    <property type="match status" value="1"/>
</dbReference>
<keyword evidence="4" id="KW-0479">Metal-binding</keyword>
<dbReference type="GO" id="GO:0043130">
    <property type="term" value="F:ubiquitin binding"/>
    <property type="evidence" value="ECO:0007669"/>
    <property type="project" value="InterPro"/>
</dbReference>
<dbReference type="AlphaFoldDB" id="A0A1E3IKP2"/>
<evidence type="ECO:0000313" key="9">
    <source>
        <dbReference type="EMBL" id="WVN85884.1"/>
    </source>
</evidence>
<dbReference type="Gene3D" id="3.30.40.10">
    <property type="entry name" value="Zinc/RING finger domain, C3HC4 (zinc finger)"/>
    <property type="match status" value="1"/>
</dbReference>
<dbReference type="EMBL" id="CP143784">
    <property type="protein sequence ID" value="WVN85884.1"/>
    <property type="molecule type" value="Genomic_DNA"/>
</dbReference>
<dbReference type="GO" id="GO:0005769">
    <property type="term" value="C:early endosome"/>
    <property type="evidence" value="ECO:0007669"/>
    <property type="project" value="TreeGrafter"/>
</dbReference>
<dbReference type="SMART" id="SM00726">
    <property type="entry name" value="UIM"/>
    <property type="match status" value="2"/>
</dbReference>
<dbReference type="GeneID" id="91085250"/>
<dbReference type="InterPro" id="IPR003903">
    <property type="entry name" value="UIM_dom"/>
</dbReference>
<dbReference type="InterPro" id="IPR017073">
    <property type="entry name" value="HGS/VPS27"/>
</dbReference>
<dbReference type="Pfam" id="PF02809">
    <property type="entry name" value="UIM"/>
    <property type="match status" value="2"/>
</dbReference>
<protein>
    <recommendedName>
        <fullName evidence="3">Vacuolar protein sorting-associated protein 27</fullName>
    </recommendedName>
</protein>
<dbReference type="Proteomes" id="UP000094043">
    <property type="component" value="Chromosome 1"/>
</dbReference>
<dbReference type="Pfam" id="PF00790">
    <property type="entry name" value="VHS"/>
    <property type="match status" value="1"/>
</dbReference>
<sequence length="756" mass="84320">MSWLWGSSTNPQFEELIEKACSPLNLPYPQSEDIATSLEAADMIRAKAVQPKSAMQSLKRRLTSKNGRVQMYVIGLLDTCIKNGGDHFLVEIASKEFVDEMANLIRSESASPEVHQMLIKYFQQWALAFQLRPELSFFVDVYNEFRNSGVSFPPPPAPIPSHLLTTATAPAWIDSDVCMRCRSAFTFTNRKHHCRNCGLIFDQACSSHTMALPKYGITDEVRVCDGCWMTGGRGKADAQAPAVPGKTLRSRADVDADLQRAIELSLAEPQPGGVNYIPSEPPLAQAEGKDLDYDDQMRLAIEASLRDVESRPSAPAGIEEPEYRPLPTFDLTPRENETVLAFSNTIDQMVAYGERDLKRFPHAHVLAEQACAVGEKLRMNVEEKATKQQMLMEMQAKLSEAVHLYGQILDGQQAYTQRKLQEEQARRYQEQQQQYYGVQQYQTQPYSQYMSNGFQQSAAPQQYYQPPRSQTQTQTVAPSMYPSIPLVTSGFIPQQPFRQEATSMPSAYSPHWTPSPAPIHSSTQTQQQSVASKDFSVNTSFVSSPNLSVPHRQTSATYDAPVPVIEDNSTIHAQPSIPREISSAPPPVDLSTHPSSPTRQTSLSSALLQASHSQEILIQSTPHAPSVDLSRNGPYANEMTFGNTFMETTAMGPEETQYERSQEVQQYPTQAQQQPTLPYTRPNHSQSQNQSQSQSQLQYAMPNAQAQQQQHQLPPGHYNAASFPQPLPPTVFPDAPLDAPKGLEKQEKEETLLIEL</sequence>
<evidence type="ECO:0000256" key="8">
    <source>
        <dbReference type="SAM" id="MobiDB-lite"/>
    </source>
</evidence>
<evidence type="ECO:0000256" key="4">
    <source>
        <dbReference type="ARBA" id="ARBA00022723"/>
    </source>
</evidence>
<dbReference type="InterPro" id="IPR017455">
    <property type="entry name" value="Znf_FYVE-rel"/>
</dbReference>
<dbReference type="PROSITE" id="PS50330">
    <property type="entry name" value="UIM"/>
    <property type="match status" value="2"/>
</dbReference>
<feature type="region of interest" description="Disordered" evidence="8">
    <location>
        <begin position="577"/>
        <end position="608"/>
    </location>
</feature>
<dbReference type="Gene3D" id="1.25.40.90">
    <property type="match status" value="1"/>
</dbReference>
<evidence type="ECO:0000256" key="1">
    <source>
        <dbReference type="ARBA" id="ARBA00004125"/>
    </source>
</evidence>
<feature type="compositionally biased region" description="Basic and acidic residues" evidence="8">
    <location>
        <begin position="741"/>
        <end position="756"/>
    </location>
</feature>
<feature type="region of interest" description="Disordered" evidence="8">
    <location>
        <begin position="654"/>
        <end position="756"/>
    </location>
</feature>
<dbReference type="CDD" id="cd21385">
    <property type="entry name" value="GAT_Vps27"/>
    <property type="match status" value="1"/>
</dbReference>
<dbReference type="GO" id="GO:0031623">
    <property type="term" value="P:receptor internalization"/>
    <property type="evidence" value="ECO:0007669"/>
    <property type="project" value="TreeGrafter"/>
</dbReference>
<feature type="region of interest" description="Disordered" evidence="8">
    <location>
        <begin position="499"/>
        <end position="534"/>
    </location>
</feature>
<keyword evidence="6" id="KW-0863">Zinc-finger</keyword>
<evidence type="ECO:0000256" key="3">
    <source>
        <dbReference type="ARBA" id="ARBA00017753"/>
    </source>
</evidence>
<evidence type="ECO:0000313" key="10">
    <source>
        <dbReference type="Proteomes" id="UP000094043"/>
    </source>
</evidence>
<dbReference type="GO" id="GO:0007034">
    <property type="term" value="P:vacuolar transport"/>
    <property type="evidence" value="ECO:0007669"/>
    <property type="project" value="UniProtKB-ARBA"/>
</dbReference>